<proteinExistence type="predicted"/>
<dbReference type="AlphaFoldDB" id="A0A0V0GPE8"/>
<accession>A0A0V0GPE8</accession>
<name>A0A0V0GPE8_SOLCH</name>
<dbReference type="EMBL" id="GEDG01033712">
    <property type="protein sequence ID" value="JAP10114.1"/>
    <property type="molecule type" value="Transcribed_RNA"/>
</dbReference>
<evidence type="ECO:0000313" key="1">
    <source>
        <dbReference type="EMBL" id="JAP10114.1"/>
    </source>
</evidence>
<protein>
    <submittedName>
        <fullName evidence="1">Putative ovule protein</fullName>
    </submittedName>
</protein>
<reference evidence="1" key="1">
    <citation type="submission" date="2015-12" db="EMBL/GenBank/DDBJ databases">
        <title>Gene expression during late stages of embryo sac development: a critical building block for successful pollen-pistil interactions.</title>
        <authorList>
            <person name="Liu Y."/>
            <person name="Joly V."/>
            <person name="Sabar M."/>
            <person name="Matton D.P."/>
        </authorList>
    </citation>
    <scope>NUCLEOTIDE SEQUENCE</scope>
</reference>
<sequence>MESRGLNFKCQRSETDTHPLSMKTSQLLISMKCLIQKCSEKRFSNKYHCVNWSENLPHTVCRRYTCIMCD</sequence>
<organism evidence="1">
    <name type="scientific">Solanum chacoense</name>
    <name type="common">Chaco potato</name>
    <dbReference type="NCBI Taxonomy" id="4108"/>
    <lineage>
        <taxon>Eukaryota</taxon>
        <taxon>Viridiplantae</taxon>
        <taxon>Streptophyta</taxon>
        <taxon>Embryophyta</taxon>
        <taxon>Tracheophyta</taxon>
        <taxon>Spermatophyta</taxon>
        <taxon>Magnoliopsida</taxon>
        <taxon>eudicotyledons</taxon>
        <taxon>Gunneridae</taxon>
        <taxon>Pentapetalae</taxon>
        <taxon>asterids</taxon>
        <taxon>lamiids</taxon>
        <taxon>Solanales</taxon>
        <taxon>Solanaceae</taxon>
        <taxon>Solanoideae</taxon>
        <taxon>Solaneae</taxon>
        <taxon>Solanum</taxon>
    </lineage>
</organism>